<proteinExistence type="predicted"/>
<sequence length="103" mass="11089">MKKPYSTIMVVITVLSVGQIKPDQCHCGIRLKGNAGVARLLHEPRKEDTSTARLIHVTDKRGLLGDTGLRLAALKSSGIYRSWCGLHPFSSHSALLTGVGPKA</sequence>
<comment type="caution">
    <text evidence="1">The sequence shown here is derived from an EMBL/GenBank/DDBJ whole genome shotgun (WGS) entry which is preliminary data.</text>
</comment>
<organism evidence="1 2">
    <name type="scientific">Plakobranchus ocellatus</name>
    <dbReference type="NCBI Taxonomy" id="259542"/>
    <lineage>
        <taxon>Eukaryota</taxon>
        <taxon>Metazoa</taxon>
        <taxon>Spiralia</taxon>
        <taxon>Lophotrochozoa</taxon>
        <taxon>Mollusca</taxon>
        <taxon>Gastropoda</taxon>
        <taxon>Heterobranchia</taxon>
        <taxon>Euthyneura</taxon>
        <taxon>Panpulmonata</taxon>
        <taxon>Sacoglossa</taxon>
        <taxon>Placobranchoidea</taxon>
        <taxon>Plakobranchidae</taxon>
        <taxon>Plakobranchus</taxon>
    </lineage>
</organism>
<name>A0AAV3YFM9_9GAST</name>
<evidence type="ECO:0000313" key="2">
    <source>
        <dbReference type="Proteomes" id="UP000735302"/>
    </source>
</evidence>
<gene>
    <name evidence="1" type="ORF">PoB_001264100</name>
</gene>
<dbReference type="Proteomes" id="UP000735302">
    <property type="component" value="Unassembled WGS sequence"/>
</dbReference>
<accession>A0AAV3YFM9</accession>
<evidence type="ECO:0000313" key="1">
    <source>
        <dbReference type="EMBL" id="GFN86135.1"/>
    </source>
</evidence>
<dbReference type="AlphaFoldDB" id="A0AAV3YFM9"/>
<dbReference type="EMBL" id="BLXT01001496">
    <property type="protein sequence ID" value="GFN86135.1"/>
    <property type="molecule type" value="Genomic_DNA"/>
</dbReference>
<keyword evidence="2" id="KW-1185">Reference proteome</keyword>
<evidence type="ECO:0008006" key="3">
    <source>
        <dbReference type="Google" id="ProtNLM"/>
    </source>
</evidence>
<reference evidence="1 2" key="1">
    <citation type="journal article" date="2021" name="Elife">
        <title>Chloroplast acquisition without the gene transfer in kleptoplastic sea slugs, Plakobranchus ocellatus.</title>
        <authorList>
            <person name="Maeda T."/>
            <person name="Takahashi S."/>
            <person name="Yoshida T."/>
            <person name="Shimamura S."/>
            <person name="Takaki Y."/>
            <person name="Nagai Y."/>
            <person name="Toyoda A."/>
            <person name="Suzuki Y."/>
            <person name="Arimoto A."/>
            <person name="Ishii H."/>
            <person name="Satoh N."/>
            <person name="Nishiyama T."/>
            <person name="Hasebe M."/>
            <person name="Maruyama T."/>
            <person name="Minagawa J."/>
            <person name="Obokata J."/>
            <person name="Shigenobu S."/>
        </authorList>
    </citation>
    <scope>NUCLEOTIDE SEQUENCE [LARGE SCALE GENOMIC DNA]</scope>
</reference>
<protein>
    <recommendedName>
        <fullName evidence="3">Secreted protein</fullName>
    </recommendedName>
</protein>